<proteinExistence type="predicted"/>
<keyword evidence="1" id="KW-0732">Signal</keyword>
<gene>
    <name evidence="2" type="ORF">BHK98_02660</name>
</gene>
<keyword evidence="3" id="KW-1185">Reference proteome</keyword>
<evidence type="ECO:0008006" key="4">
    <source>
        <dbReference type="Google" id="ProtNLM"/>
    </source>
</evidence>
<feature type="signal peptide" evidence="1">
    <location>
        <begin position="1"/>
        <end position="18"/>
    </location>
</feature>
<accession>A0A1Q9JFP9</accession>
<organism evidence="2 3">
    <name type="scientific">Hornefia porci</name>
    <dbReference type="NCBI Taxonomy" id="2652292"/>
    <lineage>
        <taxon>Bacteria</taxon>
        <taxon>Bacillati</taxon>
        <taxon>Bacillota</taxon>
        <taxon>Clostridia</taxon>
        <taxon>Peptostreptococcales</taxon>
        <taxon>Anaerovoracaceae</taxon>
        <taxon>Hornefia</taxon>
    </lineage>
</organism>
<evidence type="ECO:0000313" key="2">
    <source>
        <dbReference type="EMBL" id="OLR55062.1"/>
    </source>
</evidence>
<dbReference type="OrthoDB" id="2612080at2"/>
<name>A0A1Q9JFP9_9FIRM</name>
<dbReference type="Proteomes" id="UP000187404">
    <property type="component" value="Unassembled WGS sequence"/>
</dbReference>
<dbReference type="PROSITE" id="PS51257">
    <property type="entry name" value="PROKAR_LIPOPROTEIN"/>
    <property type="match status" value="1"/>
</dbReference>
<comment type="caution">
    <text evidence="2">The sequence shown here is derived from an EMBL/GenBank/DDBJ whole genome shotgun (WGS) entry which is preliminary data.</text>
</comment>
<dbReference type="EMBL" id="MJIE01000001">
    <property type="protein sequence ID" value="OLR55062.1"/>
    <property type="molecule type" value="Genomic_DNA"/>
</dbReference>
<dbReference type="STRING" id="1261640.BHK98_02660"/>
<evidence type="ECO:0000313" key="3">
    <source>
        <dbReference type="Proteomes" id="UP000187404"/>
    </source>
</evidence>
<dbReference type="AlphaFoldDB" id="A0A1Q9JFP9"/>
<evidence type="ECO:0000256" key="1">
    <source>
        <dbReference type="SAM" id="SignalP"/>
    </source>
</evidence>
<sequence length="235" mass="26402">MKKVIVLLIATLTVTLCACGNENESKTSKVKDIAVQSDYTQYEYTSLKQASEIIVKAEVQDELSEKNSIIEKDSDDPESVSDFSAVREIKILEVYAGKEKIKSGDTIKIIEDAAMDGEYYYHGENYKSLKKGEEYILFLNKNNAAGKYSIISADNGKVCTSDFKDMNDRSEENFEVAVKALVEFDSDLDDKEKTKIIEGKVYRNTNKEPSKKEIELTSGVVKYDYTDKGIAVTLK</sequence>
<feature type="chain" id="PRO_5039507927" description="Lipoprotein" evidence="1">
    <location>
        <begin position="19"/>
        <end position="235"/>
    </location>
</feature>
<dbReference type="RefSeq" id="WP_075712062.1">
    <property type="nucleotide sequence ID" value="NZ_MJIE01000001.1"/>
</dbReference>
<protein>
    <recommendedName>
        <fullName evidence="4">Lipoprotein</fullName>
    </recommendedName>
</protein>
<reference evidence="2 3" key="1">
    <citation type="journal article" date="2016" name="Appl. Environ. Microbiol.">
        <title>Function and Phylogeny of Bacterial Butyryl Coenzyme A:Acetate Transferases and Their Diversity in the Proximal Colon of Swine.</title>
        <authorList>
            <person name="Trachsel J."/>
            <person name="Bayles D.O."/>
            <person name="Looft T."/>
            <person name="Levine U.Y."/>
            <person name="Allen H.K."/>
        </authorList>
    </citation>
    <scope>NUCLEOTIDE SEQUENCE [LARGE SCALE GENOMIC DNA]</scope>
    <source>
        <strain evidence="2 3">68-3-10</strain>
    </source>
</reference>